<accession>A0A1L3SPW2</accession>
<evidence type="ECO:0000313" key="2">
    <source>
        <dbReference type="Proteomes" id="UP000182840"/>
    </source>
</evidence>
<name>A0A1L3SPW2_9HYPH</name>
<sequence length="246" mass="26438">MSDRYTTAPGEDRTALVHLRPTAWPEPPRPGVEDALSDPASGDLAASLYVMLPQGAAWRTPDGAAFEEKSLLGGFLRSLTGALAATYRKLAGITLESTAVTLVDSLADWEHDLGLPDPCLDEDMTTALRRRAAVAKVRHAATITPADFVALAATLGYTISIEEPKPFACGESECGGTDETVGGDQPGNAIQFHFIVKVDGVALEYFECGTSEIGLDRLLDFRTAEDLECVFRRVAPAWTMPVFDYS</sequence>
<dbReference type="EMBL" id="CP018171">
    <property type="protein sequence ID" value="APH71456.1"/>
    <property type="molecule type" value="Genomic_DNA"/>
</dbReference>
<protein>
    <recommendedName>
        <fullName evidence="3">DUF2313 domain-containing protein</fullName>
    </recommendedName>
</protein>
<evidence type="ECO:0000313" key="1">
    <source>
        <dbReference type="EMBL" id="APH71456.1"/>
    </source>
</evidence>
<dbReference type="KEGG" id="meso:BSQ44_08805"/>
<proteinExistence type="predicted"/>
<dbReference type="AlphaFoldDB" id="A0A1L3SPW2"/>
<reference evidence="2" key="1">
    <citation type="submission" date="2016-11" db="EMBL/GenBank/DDBJ databases">
        <title>Mesorhizobium oceanicum sp. nov., isolated from deep seawater in South China Sea.</title>
        <authorList>
            <person name="Fu G.-Y."/>
        </authorList>
    </citation>
    <scope>NUCLEOTIDE SEQUENCE [LARGE SCALE GENOMIC DNA]</scope>
    <source>
        <strain evidence="2">B7</strain>
    </source>
</reference>
<dbReference type="InterPro" id="IPR018755">
    <property type="entry name" value="Phage_Mu_Gp48"/>
</dbReference>
<dbReference type="OrthoDB" id="6592844at2"/>
<evidence type="ECO:0008006" key="3">
    <source>
        <dbReference type="Google" id="ProtNLM"/>
    </source>
</evidence>
<dbReference type="STRING" id="1670800.BSQ44_08805"/>
<keyword evidence="2" id="KW-1185">Reference proteome</keyword>
<organism evidence="1 2">
    <name type="scientific">Aquibium oceanicum</name>
    <dbReference type="NCBI Taxonomy" id="1670800"/>
    <lineage>
        <taxon>Bacteria</taxon>
        <taxon>Pseudomonadati</taxon>
        <taxon>Pseudomonadota</taxon>
        <taxon>Alphaproteobacteria</taxon>
        <taxon>Hyphomicrobiales</taxon>
        <taxon>Phyllobacteriaceae</taxon>
        <taxon>Aquibium</taxon>
    </lineage>
</organism>
<gene>
    <name evidence="1" type="ORF">BSQ44_08805</name>
</gene>
<dbReference type="Proteomes" id="UP000182840">
    <property type="component" value="Chromosome"/>
</dbReference>
<dbReference type="RefSeq" id="WP_072603136.1">
    <property type="nucleotide sequence ID" value="NZ_CP018171.1"/>
</dbReference>
<dbReference type="Pfam" id="PF10076">
    <property type="entry name" value="Phage_Mu_Gp48"/>
    <property type="match status" value="1"/>
</dbReference>